<name>A0A0B6Y1T7_9EUPU</name>
<sequence length="64" mass="7013">PSPLLSHTTHKKVVLRAVTTVFCFLGVFLLGSPSKFAESAGERKSMHCTVSTTVLNFFLNSWAD</sequence>
<dbReference type="EMBL" id="HACG01002590">
    <property type="protein sequence ID" value="CEK49455.1"/>
    <property type="molecule type" value="Transcribed_RNA"/>
</dbReference>
<evidence type="ECO:0000313" key="2">
    <source>
        <dbReference type="EMBL" id="CEK49455.1"/>
    </source>
</evidence>
<feature type="non-terminal residue" evidence="2">
    <location>
        <position position="1"/>
    </location>
</feature>
<feature type="transmembrane region" description="Helical" evidence="1">
    <location>
        <begin position="13"/>
        <end position="31"/>
    </location>
</feature>
<gene>
    <name evidence="2" type="primary">ORF7805</name>
</gene>
<proteinExistence type="predicted"/>
<organism evidence="2">
    <name type="scientific">Arion vulgaris</name>
    <dbReference type="NCBI Taxonomy" id="1028688"/>
    <lineage>
        <taxon>Eukaryota</taxon>
        <taxon>Metazoa</taxon>
        <taxon>Spiralia</taxon>
        <taxon>Lophotrochozoa</taxon>
        <taxon>Mollusca</taxon>
        <taxon>Gastropoda</taxon>
        <taxon>Heterobranchia</taxon>
        <taxon>Euthyneura</taxon>
        <taxon>Panpulmonata</taxon>
        <taxon>Eupulmonata</taxon>
        <taxon>Stylommatophora</taxon>
        <taxon>Helicina</taxon>
        <taxon>Arionoidea</taxon>
        <taxon>Arionidae</taxon>
        <taxon>Arion</taxon>
    </lineage>
</organism>
<evidence type="ECO:0000256" key="1">
    <source>
        <dbReference type="SAM" id="Phobius"/>
    </source>
</evidence>
<keyword evidence="1" id="KW-0472">Membrane</keyword>
<reference evidence="2" key="1">
    <citation type="submission" date="2014-12" db="EMBL/GenBank/DDBJ databases">
        <title>Insight into the proteome of Arion vulgaris.</title>
        <authorList>
            <person name="Aradska J."/>
            <person name="Bulat T."/>
            <person name="Smidak R."/>
            <person name="Sarate P."/>
            <person name="Gangsoo J."/>
            <person name="Sialana F."/>
            <person name="Bilban M."/>
            <person name="Lubec G."/>
        </authorList>
    </citation>
    <scope>NUCLEOTIDE SEQUENCE</scope>
    <source>
        <tissue evidence="2">Skin</tissue>
    </source>
</reference>
<keyword evidence="1" id="KW-0812">Transmembrane</keyword>
<keyword evidence="1" id="KW-1133">Transmembrane helix</keyword>
<dbReference type="AlphaFoldDB" id="A0A0B6Y1T7"/>
<accession>A0A0B6Y1T7</accession>
<protein>
    <submittedName>
        <fullName evidence="2">Uncharacterized protein</fullName>
    </submittedName>
</protein>